<dbReference type="EMBL" id="LKAM01000004">
    <property type="protein sequence ID" value="KUM48981.1"/>
    <property type="molecule type" value="Genomic_DNA"/>
</dbReference>
<evidence type="ECO:0000256" key="1">
    <source>
        <dbReference type="SAM" id="Phobius"/>
    </source>
</evidence>
<accession>A0A124GNJ1</accession>
<feature type="transmembrane region" description="Helical" evidence="1">
    <location>
        <begin position="12"/>
        <end position="31"/>
    </location>
</feature>
<evidence type="ECO:0000313" key="2">
    <source>
        <dbReference type="EMBL" id="KUM48981.1"/>
    </source>
</evidence>
<keyword evidence="1" id="KW-0812">Transmembrane</keyword>
<reference evidence="2" key="1">
    <citation type="journal article" date="2015" name="Genome Biol. Evol.">
        <title>Organellar Genomes of White Spruce (Picea glauca): Assembly and Annotation.</title>
        <authorList>
            <person name="Jackman S.D."/>
            <person name="Warren R.L."/>
            <person name="Gibb E.A."/>
            <person name="Vandervalk B.P."/>
            <person name="Mohamadi H."/>
            <person name="Chu J."/>
            <person name="Raymond A."/>
            <person name="Pleasance S."/>
            <person name="Coope R."/>
            <person name="Wildung M.R."/>
            <person name="Ritland C.E."/>
            <person name="Bousquet J."/>
            <person name="Jones S.J."/>
            <person name="Bohlmann J."/>
            <person name="Birol I."/>
        </authorList>
    </citation>
    <scope>NUCLEOTIDE SEQUENCE [LARGE SCALE GENOMIC DNA]</scope>
    <source>
        <tissue evidence="2">Flushing bud</tissue>
    </source>
</reference>
<keyword evidence="2" id="KW-0496">Mitochondrion</keyword>
<name>A0A124GNJ1_PICGL</name>
<protein>
    <submittedName>
        <fullName evidence="2">Uncharacterized protein</fullName>
    </submittedName>
</protein>
<organism evidence="2">
    <name type="scientific">Picea glauca</name>
    <name type="common">White spruce</name>
    <name type="synonym">Pinus glauca</name>
    <dbReference type="NCBI Taxonomy" id="3330"/>
    <lineage>
        <taxon>Eukaryota</taxon>
        <taxon>Viridiplantae</taxon>
        <taxon>Streptophyta</taxon>
        <taxon>Embryophyta</taxon>
        <taxon>Tracheophyta</taxon>
        <taxon>Spermatophyta</taxon>
        <taxon>Pinopsida</taxon>
        <taxon>Pinidae</taxon>
        <taxon>Conifers I</taxon>
        <taxon>Pinales</taxon>
        <taxon>Pinaceae</taxon>
        <taxon>Picea</taxon>
    </lineage>
</organism>
<keyword evidence="1" id="KW-1133">Transmembrane helix</keyword>
<gene>
    <name evidence="2" type="ORF">ABT39_MTgene4317</name>
</gene>
<geneLocation type="mitochondrion" evidence="2"/>
<sequence>MCVILLHLDKPMTLLVFLGVFIPVHNGRFILIASLPSPKLATGEKE</sequence>
<proteinExistence type="predicted"/>
<dbReference type="AlphaFoldDB" id="A0A124GNJ1"/>
<keyword evidence="1" id="KW-0472">Membrane</keyword>
<comment type="caution">
    <text evidence="2">The sequence shown here is derived from an EMBL/GenBank/DDBJ whole genome shotgun (WGS) entry which is preliminary data.</text>
</comment>